<dbReference type="GO" id="GO:0005886">
    <property type="term" value="C:plasma membrane"/>
    <property type="evidence" value="ECO:0007669"/>
    <property type="project" value="UniProtKB-SubCell"/>
</dbReference>
<dbReference type="PANTHER" id="PTHR33567">
    <property type="entry name" value="CHROMATE ION TRANSPORTER (EUROFUNG)"/>
    <property type="match status" value="1"/>
</dbReference>
<evidence type="ECO:0000256" key="6">
    <source>
        <dbReference type="ARBA" id="ARBA00023136"/>
    </source>
</evidence>
<dbReference type="RefSeq" id="XP_022482631.1">
    <property type="nucleotide sequence ID" value="XM_022637522.1"/>
</dbReference>
<keyword evidence="6" id="KW-0472">Membrane</keyword>
<sequence length="88" mass="9330">MIAIIVSKGQLNRPPLAFGFVASMYLAGPMTFGGGPVVIPLLPPYAVGPGWGPSRDFLISLAIIQAFPDPNFNFAVSLTYGDFRNTAT</sequence>
<dbReference type="GO" id="GO:0015109">
    <property type="term" value="F:chromate transmembrane transporter activity"/>
    <property type="evidence" value="ECO:0007669"/>
    <property type="project" value="InterPro"/>
</dbReference>
<reference evidence="7 8" key="1">
    <citation type="journal article" date="2016" name="Sci. Rep.">
        <title>Penicillium arizonense, a new, genome sequenced fungal species, reveals a high chemical diversity in secreted metabolites.</title>
        <authorList>
            <person name="Grijseels S."/>
            <person name="Nielsen J.C."/>
            <person name="Randelovic M."/>
            <person name="Nielsen J."/>
            <person name="Nielsen K.F."/>
            <person name="Workman M."/>
            <person name="Frisvad J.C."/>
        </authorList>
    </citation>
    <scope>NUCLEOTIDE SEQUENCE [LARGE SCALE GENOMIC DNA]</scope>
    <source>
        <strain evidence="7 8">CBS 141311</strain>
    </source>
</reference>
<dbReference type="Pfam" id="PF02417">
    <property type="entry name" value="Chromate_transp"/>
    <property type="match status" value="1"/>
</dbReference>
<evidence type="ECO:0000256" key="3">
    <source>
        <dbReference type="ARBA" id="ARBA00022475"/>
    </source>
</evidence>
<dbReference type="GeneID" id="34582256"/>
<evidence type="ECO:0000313" key="7">
    <source>
        <dbReference type="EMBL" id="OGE47167.1"/>
    </source>
</evidence>
<evidence type="ECO:0000256" key="2">
    <source>
        <dbReference type="ARBA" id="ARBA00005262"/>
    </source>
</evidence>
<dbReference type="AlphaFoldDB" id="A0A1F5L2A0"/>
<accession>A0A1F5L2A0</accession>
<protein>
    <submittedName>
        <fullName evidence="7">Uncharacterized protein</fullName>
    </submittedName>
</protein>
<dbReference type="OrthoDB" id="2160638at2759"/>
<keyword evidence="4" id="KW-0812">Transmembrane</keyword>
<keyword evidence="5" id="KW-1133">Transmembrane helix</keyword>
<name>A0A1F5L2A0_PENAI</name>
<comment type="caution">
    <text evidence="7">The sequence shown here is derived from an EMBL/GenBank/DDBJ whole genome shotgun (WGS) entry which is preliminary data.</text>
</comment>
<evidence type="ECO:0000256" key="1">
    <source>
        <dbReference type="ARBA" id="ARBA00004651"/>
    </source>
</evidence>
<proteinExistence type="inferred from homology"/>
<gene>
    <name evidence="7" type="ORF">PENARI_c058G12006</name>
</gene>
<evidence type="ECO:0000313" key="8">
    <source>
        <dbReference type="Proteomes" id="UP000177622"/>
    </source>
</evidence>
<evidence type="ECO:0000256" key="5">
    <source>
        <dbReference type="ARBA" id="ARBA00022989"/>
    </source>
</evidence>
<dbReference type="PANTHER" id="PTHR33567:SF3">
    <property type="entry name" value="CHROMATE ION TRANSPORTER (EUROFUNG)"/>
    <property type="match status" value="1"/>
</dbReference>
<keyword evidence="8" id="KW-1185">Reference proteome</keyword>
<keyword evidence="3" id="KW-1003">Cell membrane</keyword>
<comment type="subcellular location">
    <subcellularLocation>
        <location evidence="1">Cell membrane</location>
        <topology evidence="1">Multi-pass membrane protein</topology>
    </subcellularLocation>
</comment>
<dbReference type="Proteomes" id="UP000177622">
    <property type="component" value="Unassembled WGS sequence"/>
</dbReference>
<evidence type="ECO:0000256" key="4">
    <source>
        <dbReference type="ARBA" id="ARBA00022692"/>
    </source>
</evidence>
<dbReference type="InterPro" id="IPR003370">
    <property type="entry name" value="Chromate_transpt"/>
</dbReference>
<dbReference type="STRING" id="1835702.A0A1F5L2A0"/>
<dbReference type="EMBL" id="LXJU01000058">
    <property type="protein sequence ID" value="OGE47167.1"/>
    <property type="molecule type" value="Genomic_DNA"/>
</dbReference>
<organism evidence="7 8">
    <name type="scientific">Penicillium arizonense</name>
    <dbReference type="NCBI Taxonomy" id="1835702"/>
    <lineage>
        <taxon>Eukaryota</taxon>
        <taxon>Fungi</taxon>
        <taxon>Dikarya</taxon>
        <taxon>Ascomycota</taxon>
        <taxon>Pezizomycotina</taxon>
        <taxon>Eurotiomycetes</taxon>
        <taxon>Eurotiomycetidae</taxon>
        <taxon>Eurotiales</taxon>
        <taxon>Aspergillaceae</taxon>
        <taxon>Penicillium</taxon>
    </lineage>
</organism>
<comment type="similarity">
    <text evidence="2">Belongs to the chromate ion transporter (CHR) (TC 2.A.51) family.</text>
</comment>